<keyword evidence="3" id="KW-1185">Reference proteome</keyword>
<keyword evidence="1" id="KW-0812">Transmembrane</keyword>
<reference evidence="3" key="1">
    <citation type="journal article" date="2013" name="PLoS Genet.">
        <title>The genome of Spraguea lophii and the basis of host-microsporidian interactions.</title>
        <authorList>
            <person name="Campbell S.E."/>
            <person name="Williams T.A."/>
            <person name="Yousuf A."/>
            <person name="Soanes D.M."/>
            <person name="Paszkiewicz K.H."/>
            <person name="Williams B.A.P."/>
        </authorList>
    </citation>
    <scope>NUCLEOTIDE SEQUENCE [LARGE SCALE GENOMIC DNA]</scope>
    <source>
        <strain evidence="3">42_110</strain>
    </source>
</reference>
<feature type="transmembrane region" description="Helical" evidence="1">
    <location>
        <begin position="129"/>
        <end position="146"/>
    </location>
</feature>
<dbReference type="Proteomes" id="UP000014978">
    <property type="component" value="Unassembled WGS sequence"/>
</dbReference>
<evidence type="ECO:0000313" key="3">
    <source>
        <dbReference type="Proteomes" id="UP000014978"/>
    </source>
</evidence>
<feature type="transmembrane region" description="Helical" evidence="1">
    <location>
        <begin position="41"/>
        <end position="59"/>
    </location>
</feature>
<dbReference type="HOGENOM" id="CLU_1066242_0_0_1"/>
<evidence type="ECO:0000256" key="1">
    <source>
        <dbReference type="SAM" id="Phobius"/>
    </source>
</evidence>
<proteinExistence type="predicted"/>
<keyword evidence="1" id="KW-1133">Transmembrane helix</keyword>
<feature type="transmembrane region" description="Helical" evidence="1">
    <location>
        <begin position="153"/>
        <end position="173"/>
    </location>
</feature>
<evidence type="ECO:0000313" key="2">
    <source>
        <dbReference type="EMBL" id="EPR77756.1"/>
    </source>
</evidence>
<comment type="caution">
    <text evidence="2">The sequence shown here is derived from an EMBL/GenBank/DDBJ whole genome shotgun (WGS) entry which is preliminary data.</text>
</comment>
<feature type="transmembrane region" description="Helical" evidence="1">
    <location>
        <begin position="16"/>
        <end position="34"/>
    </location>
</feature>
<dbReference type="AlphaFoldDB" id="S7W4U6"/>
<feature type="transmembrane region" description="Helical" evidence="1">
    <location>
        <begin position="179"/>
        <end position="198"/>
    </location>
</feature>
<gene>
    <name evidence="2" type="ORF">SLOPH_2186</name>
</gene>
<feature type="transmembrane region" description="Helical" evidence="1">
    <location>
        <begin position="65"/>
        <end position="84"/>
    </location>
</feature>
<organism evidence="2 3">
    <name type="scientific">Spraguea lophii (strain 42_110)</name>
    <name type="common">Microsporidian parasite</name>
    <dbReference type="NCBI Taxonomy" id="1358809"/>
    <lineage>
        <taxon>Eukaryota</taxon>
        <taxon>Fungi</taxon>
        <taxon>Fungi incertae sedis</taxon>
        <taxon>Microsporidia</taxon>
        <taxon>Spragueidae</taxon>
        <taxon>Spraguea</taxon>
    </lineage>
</organism>
<name>S7W4U6_SPRLO</name>
<protein>
    <submittedName>
        <fullName evidence="2">Uncharacterized protein</fullName>
    </submittedName>
</protein>
<dbReference type="VEuPathDB" id="MicrosporidiaDB:SLOPH_2186"/>
<keyword evidence="1" id="KW-0472">Membrane</keyword>
<dbReference type="InParanoid" id="S7W4U6"/>
<sequence>MHKQPIYISSVNDYEYFIFSLLPTAYSFISIIFNDFKENNISINIIISTLILLGSMISFALKSDLFIIFLNFASILKFLVNIVWDNAYYDIFNIGLMTCKKQVIINTSPIILVLFTDILMASFCTRNTALFLKFLSSIALLLYFCVKKDFLYDVRYIFPLLTIPALVFFYFITDDFVKRLNISFCLITLTVITTMLIINCLDKQKFYQIACKYVTIKNMGYEAVIKILNYIGMSRPIKAIKGIWAYLWRKVTALKTIKLVY</sequence>
<feature type="transmembrane region" description="Helical" evidence="1">
    <location>
        <begin position="104"/>
        <end position="123"/>
    </location>
</feature>
<accession>S7W4U6</accession>
<dbReference type="EMBL" id="ATCN01001303">
    <property type="protein sequence ID" value="EPR77756.1"/>
    <property type="molecule type" value="Genomic_DNA"/>
</dbReference>